<accession>A0A2C9L160</accession>
<dbReference type="Proteomes" id="UP000076420">
    <property type="component" value="Unassembled WGS sequence"/>
</dbReference>
<protein>
    <recommendedName>
        <fullName evidence="3">TNFR-Cys domain-containing protein</fullName>
    </recommendedName>
</protein>
<evidence type="ECO:0000259" key="3">
    <source>
        <dbReference type="PROSITE" id="PS00652"/>
    </source>
</evidence>
<dbReference type="VEuPathDB" id="VectorBase:BGLAX_048463"/>
<feature type="domain" description="TNFR-Cys" evidence="3">
    <location>
        <begin position="91"/>
        <end position="129"/>
    </location>
</feature>
<sequence>MTNTESLKGLLETYFLCFHVLIFKPASLLEVSTARCSSGQLLNPNGICQPCPANTYMREHNHTSDLCMECPSKNGLKVTIHCNATNLEIRCDPGYFNLNGDQPNCQVCKTCFAWQYLVVDCGLNHDAMCCNRSMSYNETSRQCENHSASSTIGTESTTSSLTSSSSVGFKSESLNESSQSIKKLSSGLGTESILCLVLILLMFTIGMSLIVVLFRSARSQNRRLPSNNRKYSTQKIYI</sequence>
<evidence type="ECO:0000256" key="1">
    <source>
        <dbReference type="SAM" id="MobiDB-lite"/>
    </source>
</evidence>
<dbReference type="OrthoDB" id="10506032at2759"/>
<feature type="compositionally biased region" description="Low complexity" evidence="1">
    <location>
        <begin position="148"/>
        <end position="166"/>
    </location>
</feature>
<feature type="region of interest" description="Disordered" evidence="1">
    <location>
        <begin position="148"/>
        <end position="169"/>
    </location>
</feature>
<name>A0A2C9L160_BIOGL</name>
<evidence type="ECO:0000313" key="5">
    <source>
        <dbReference type="Proteomes" id="UP000076420"/>
    </source>
</evidence>
<dbReference type="Pfam" id="PF00020">
    <property type="entry name" value="TNFR_c6"/>
    <property type="match status" value="2"/>
</dbReference>
<feature type="transmembrane region" description="Helical" evidence="2">
    <location>
        <begin position="193"/>
        <end position="214"/>
    </location>
</feature>
<keyword evidence="2" id="KW-1133">Transmembrane helix</keyword>
<dbReference type="AlphaFoldDB" id="A0A2C9L160"/>
<reference evidence="4" key="1">
    <citation type="submission" date="2020-05" db="UniProtKB">
        <authorList>
            <consortium name="EnsemblMetazoa"/>
        </authorList>
    </citation>
    <scope>IDENTIFICATION</scope>
    <source>
        <strain evidence="4">BB02</strain>
    </source>
</reference>
<keyword evidence="2" id="KW-0812">Transmembrane</keyword>
<organism evidence="4 5">
    <name type="scientific">Biomphalaria glabrata</name>
    <name type="common">Bloodfluke planorb</name>
    <name type="synonym">Freshwater snail</name>
    <dbReference type="NCBI Taxonomy" id="6526"/>
    <lineage>
        <taxon>Eukaryota</taxon>
        <taxon>Metazoa</taxon>
        <taxon>Spiralia</taxon>
        <taxon>Lophotrochozoa</taxon>
        <taxon>Mollusca</taxon>
        <taxon>Gastropoda</taxon>
        <taxon>Heterobranchia</taxon>
        <taxon>Euthyneura</taxon>
        <taxon>Panpulmonata</taxon>
        <taxon>Hygrophila</taxon>
        <taxon>Lymnaeoidea</taxon>
        <taxon>Planorbidae</taxon>
        <taxon>Biomphalaria</taxon>
    </lineage>
</organism>
<dbReference type="PROSITE" id="PS00652">
    <property type="entry name" value="TNFR_NGFR_1"/>
    <property type="match status" value="1"/>
</dbReference>
<dbReference type="EnsemblMetazoa" id="BGLB025769-RA">
    <property type="protein sequence ID" value="BGLB025769-PA"/>
    <property type="gene ID" value="BGLB025769"/>
</dbReference>
<dbReference type="VEuPathDB" id="VectorBase:BGLB025769"/>
<dbReference type="RefSeq" id="XP_013090461.2">
    <property type="nucleotide sequence ID" value="XM_013235007.2"/>
</dbReference>
<gene>
    <name evidence="4" type="primary">106074257</name>
</gene>
<evidence type="ECO:0000313" key="4">
    <source>
        <dbReference type="EnsemblMetazoa" id="BGLB025769-PA"/>
    </source>
</evidence>
<proteinExistence type="predicted"/>
<evidence type="ECO:0000256" key="2">
    <source>
        <dbReference type="SAM" id="Phobius"/>
    </source>
</evidence>
<dbReference type="Gene3D" id="2.10.50.10">
    <property type="entry name" value="Tumor Necrosis Factor Receptor, subunit A, domain 2"/>
    <property type="match status" value="1"/>
</dbReference>
<dbReference type="InterPro" id="IPR001368">
    <property type="entry name" value="TNFR/NGFR_Cys_rich_reg"/>
</dbReference>
<keyword evidence="2" id="KW-0472">Membrane</keyword>
<dbReference type="KEGG" id="bgt:106074257"/>